<name>A0ABN9U748_9DINO</name>
<feature type="compositionally biased region" description="Low complexity" evidence="9">
    <location>
        <begin position="64"/>
        <end position="90"/>
    </location>
</feature>
<evidence type="ECO:0000256" key="3">
    <source>
        <dbReference type="ARBA" id="ARBA00022679"/>
    </source>
</evidence>
<evidence type="ECO:0000256" key="4">
    <source>
        <dbReference type="ARBA" id="ARBA00022741"/>
    </source>
</evidence>
<evidence type="ECO:0000256" key="7">
    <source>
        <dbReference type="ARBA" id="ARBA00047899"/>
    </source>
</evidence>
<keyword evidence="5" id="KW-0418">Kinase</keyword>
<accession>A0ABN9U748</accession>
<dbReference type="PANTHER" id="PTHR44899:SF3">
    <property type="entry name" value="SERINE_THREONINE-PROTEIN KINASE NEK1"/>
    <property type="match status" value="1"/>
</dbReference>
<dbReference type="Proteomes" id="UP001189429">
    <property type="component" value="Unassembled WGS sequence"/>
</dbReference>
<keyword evidence="4" id="KW-0547">Nucleotide-binding</keyword>
<comment type="catalytic activity">
    <reaction evidence="8">
        <text>L-seryl-[protein] + ATP = O-phospho-L-seryl-[protein] + ADP + H(+)</text>
        <dbReference type="Rhea" id="RHEA:17989"/>
        <dbReference type="Rhea" id="RHEA-COMP:9863"/>
        <dbReference type="Rhea" id="RHEA-COMP:11604"/>
        <dbReference type="ChEBI" id="CHEBI:15378"/>
        <dbReference type="ChEBI" id="CHEBI:29999"/>
        <dbReference type="ChEBI" id="CHEBI:30616"/>
        <dbReference type="ChEBI" id="CHEBI:83421"/>
        <dbReference type="ChEBI" id="CHEBI:456216"/>
        <dbReference type="EC" id="2.7.11.1"/>
    </reaction>
</comment>
<evidence type="ECO:0000313" key="11">
    <source>
        <dbReference type="Proteomes" id="UP001189429"/>
    </source>
</evidence>
<organism evidence="10 11">
    <name type="scientific">Prorocentrum cordatum</name>
    <dbReference type="NCBI Taxonomy" id="2364126"/>
    <lineage>
        <taxon>Eukaryota</taxon>
        <taxon>Sar</taxon>
        <taxon>Alveolata</taxon>
        <taxon>Dinophyceae</taxon>
        <taxon>Prorocentrales</taxon>
        <taxon>Prorocentraceae</taxon>
        <taxon>Prorocentrum</taxon>
    </lineage>
</organism>
<evidence type="ECO:0000256" key="9">
    <source>
        <dbReference type="SAM" id="MobiDB-lite"/>
    </source>
</evidence>
<comment type="catalytic activity">
    <reaction evidence="7">
        <text>L-threonyl-[protein] + ATP = O-phospho-L-threonyl-[protein] + ADP + H(+)</text>
        <dbReference type="Rhea" id="RHEA:46608"/>
        <dbReference type="Rhea" id="RHEA-COMP:11060"/>
        <dbReference type="Rhea" id="RHEA-COMP:11605"/>
        <dbReference type="ChEBI" id="CHEBI:15378"/>
        <dbReference type="ChEBI" id="CHEBI:30013"/>
        <dbReference type="ChEBI" id="CHEBI:30616"/>
        <dbReference type="ChEBI" id="CHEBI:61977"/>
        <dbReference type="ChEBI" id="CHEBI:456216"/>
        <dbReference type="EC" id="2.7.11.1"/>
    </reaction>
</comment>
<sequence>MRITKGPTPEIPTEYSVGIRMLGKELLDRDPSRRPPAAEVLKKPVVQEVVRKMLDEVKAEEDAAAPPADAPPRAGAPAAAEAGGSAPSGAKYVRDAGSYRKNEVVEYYSETHKEWLPASITNVDAEGRIMLNVKPNVWLSLDVQGSKVRPKQGADQGQPQVGFL</sequence>
<evidence type="ECO:0000256" key="6">
    <source>
        <dbReference type="ARBA" id="ARBA00022840"/>
    </source>
</evidence>
<gene>
    <name evidence="10" type="ORF">PCOR1329_LOCUS45777</name>
</gene>
<reference evidence="10" key="1">
    <citation type="submission" date="2023-10" db="EMBL/GenBank/DDBJ databases">
        <authorList>
            <person name="Chen Y."/>
            <person name="Shah S."/>
            <person name="Dougan E. K."/>
            <person name="Thang M."/>
            <person name="Chan C."/>
        </authorList>
    </citation>
    <scope>NUCLEOTIDE SEQUENCE [LARGE SCALE GENOMIC DNA]</scope>
</reference>
<keyword evidence="2" id="KW-0723">Serine/threonine-protein kinase</keyword>
<dbReference type="PANTHER" id="PTHR44899">
    <property type="entry name" value="CAMK FAMILY PROTEIN KINASE"/>
    <property type="match status" value="1"/>
</dbReference>
<evidence type="ECO:0000256" key="1">
    <source>
        <dbReference type="ARBA" id="ARBA00012513"/>
    </source>
</evidence>
<keyword evidence="3" id="KW-0808">Transferase</keyword>
<evidence type="ECO:0000256" key="2">
    <source>
        <dbReference type="ARBA" id="ARBA00022527"/>
    </source>
</evidence>
<dbReference type="InterPro" id="IPR051131">
    <property type="entry name" value="NEK_Ser/Thr_kinase_NIMA"/>
</dbReference>
<dbReference type="EC" id="2.7.11.1" evidence="1"/>
<evidence type="ECO:0000256" key="8">
    <source>
        <dbReference type="ARBA" id="ARBA00048679"/>
    </source>
</evidence>
<protein>
    <recommendedName>
        <fullName evidence="1">non-specific serine/threonine protein kinase</fullName>
        <ecNumber evidence="1">2.7.11.1</ecNumber>
    </recommendedName>
</protein>
<evidence type="ECO:0000313" key="10">
    <source>
        <dbReference type="EMBL" id="CAK0854832.1"/>
    </source>
</evidence>
<comment type="caution">
    <text evidence="10">The sequence shown here is derived from an EMBL/GenBank/DDBJ whole genome shotgun (WGS) entry which is preliminary data.</text>
</comment>
<feature type="region of interest" description="Disordered" evidence="9">
    <location>
        <begin position="57"/>
        <end position="95"/>
    </location>
</feature>
<dbReference type="EMBL" id="CAUYUJ010015504">
    <property type="protein sequence ID" value="CAK0854832.1"/>
    <property type="molecule type" value="Genomic_DNA"/>
</dbReference>
<keyword evidence="6" id="KW-0067">ATP-binding</keyword>
<proteinExistence type="predicted"/>
<keyword evidence="11" id="KW-1185">Reference proteome</keyword>
<evidence type="ECO:0000256" key="5">
    <source>
        <dbReference type="ARBA" id="ARBA00022777"/>
    </source>
</evidence>
<dbReference type="Gene3D" id="1.10.510.10">
    <property type="entry name" value="Transferase(Phosphotransferase) domain 1"/>
    <property type="match status" value="1"/>
</dbReference>